<accession>A0A2U2BU62</accession>
<evidence type="ECO:0000313" key="1">
    <source>
        <dbReference type="EMBL" id="PWE17561.1"/>
    </source>
</evidence>
<sequence>MTELAAETPAERAEELIRLTERLTALIEQETALFAARRPHEASDLQVEKTRLAAIYRTETRLAAQDASRLAGLDAATKARLTETTRTFEAAVAENGAAVEAMKVVTEGVVKAIADEAARQQQSDAGYGASGRQSGRVGAIACNQTV</sequence>
<keyword evidence="1" id="KW-0282">Flagellum</keyword>
<dbReference type="Proteomes" id="UP000245168">
    <property type="component" value="Unassembled WGS sequence"/>
</dbReference>
<evidence type="ECO:0000313" key="2">
    <source>
        <dbReference type="Proteomes" id="UP000245168"/>
    </source>
</evidence>
<keyword evidence="1" id="KW-0966">Cell projection</keyword>
<dbReference type="RefSeq" id="WP_109252792.1">
    <property type="nucleotide sequence ID" value="NZ_QEXV01000003.1"/>
</dbReference>
<dbReference type="AlphaFoldDB" id="A0A2U2BU62"/>
<keyword evidence="1" id="KW-0969">Cilium</keyword>
<reference evidence="2" key="1">
    <citation type="submission" date="2018-05" db="EMBL/GenBank/DDBJ databases">
        <authorList>
            <person name="Liu B.-T."/>
        </authorList>
    </citation>
    <scope>NUCLEOTIDE SEQUENCE [LARGE SCALE GENOMIC DNA]</scope>
    <source>
        <strain evidence="2">WD6-1</strain>
    </source>
</reference>
<name>A0A2U2BU62_9PROT</name>
<gene>
    <name evidence="1" type="ORF">DDZ18_07775</name>
</gene>
<protein>
    <submittedName>
        <fullName evidence="1">Flagellar basal-body protein FlbY</fullName>
    </submittedName>
</protein>
<comment type="caution">
    <text evidence="1">The sequence shown here is derived from an EMBL/GenBank/DDBJ whole genome shotgun (WGS) entry which is preliminary data.</text>
</comment>
<dbReference type="OrthoDB" id="7632623at2"/>
<proteinExistence type="predicted"/>
<dbReference type="EMBL" id="QEXV01000003">
    <property type="protein sequence ID" value="PWE17561.1"/>
    <property type="molecule type" value="Genomic_DNA"/>
</dbReference>
<keyword evidence="2" id="KW-1185">Reference proteome</keyword>
<organism evidence="1 2">
    <name type="scientific">Marinicauda salina</name>
    <dbReference type="NCBI Taxonomy" id="2135793"/>
    <lineage>
        <taxon>Bacteria</taxon>
        <taxon>Pseudomonadati</taxon>
        <taxon>Pseudomonadota</taxon>
        <taxon>Alphaproteobacteria</taxon>
        <taxon>Maricaulales</taxon>
        <taxon>Maricaulaceae</taxon>
        <taxon>Marinicauda</taxon>
    </lineage>
</organism>